<gene>
    <name evidence="1" type="ORF">PC110_g7970</name>
</gene>
<accession>A0A329SG89</accession>
<keyword evidence="2" id="KW-1185">Reference proteome</keyword>
<evidence type="ECO:0000313" key="2">
    <source>
        <dbReference type="Proteomes" id="UP000251314"/>
    </source>
</evidence>
<dbReference type="VEuPathDB" id="FungiDB:PC110_g7970"/>
<protein>
    <submittedName>
        <fullName evidence="1">Uncharacterized protein</fullName>
    </submittedName>
</protein>
<comment type="caution">
    <text evidence="1">The sequence shown here is derived from an EMBL/GenBank/DDBJ whole genome shotgun (WGS) entry which is preliminary data.</text>
</comment>
<reference evidence="1 2" key="1">
    <citation type="submission" date="2018-01" db="EMBL/GenBank/DDBJ databases">
        <title>Draft genome of the strawberry crown rot pathogen Phytophthora cactorum.</title>
        <authorList>
            <person name="Armitage A.D."/>
            <person name="Lysoe E."/>
            <person name="Nellist C.F."/>
            <person name="Harrison R.J."/>
            <person name="Brurberg M.B."/>
        </authorList>
    </citation>
    <scope>NUCLEOTIDE SEQUENCE [LARGE SCALE GENOMIC DNA]</scope>
    <source>
        <strain evidence="1 2">10300</strain>
    </source>
</reference>
<sequence length="125" mass="13556">MVVSDLREITTPQLPLSQWGPPKVVTVVTPSRPASYRMSYELTSTVNDVTCVSVLMPLNTCGDDTSVIRALVPPSNIFGASVAASLTLAVSLIPFESNALITEFTIDEYADTYGMIRGVTQRCRQ</sequence>
<organism evidence="1 2">
    <name type="scientific">Phytophthora cactorum</name>
    <dbReference type="NCBI Taxonomy" id="29920"/>
    <lineage>
        <taxon>Eukaryota</taxon>
        <taxon>Sar</taxon>
        <taxon>Stramenopiles</taxon>
        <taxon>Oomycota</taxon>
        <taxon>Peronosporomycetes</taxon>
        <taxon>Peronosporales</taxon>
        <taxon>Peronosporaceae</taxon>
        <taxon>Phytophthora</taxon>
    </lineage>
</organism>
<dbReference type="OrthoDB" id="10286030at2759"/>
<name>A0A329SG89_9STRA</name>
<dbReference type="AlphaFoldDB" id="A0A329SG89"/>
<evidence type="ECO:0000313" key="1">
    <source>
        <dbReference type="EMBL" id="RAW35745.1"/>
    </source>
</evidence>
<dbReference type="EMBL" id="MJFZ01000159">
    <property type="protein sequence ID" value="RAW35745.1"/>
    <property type="molecule type" value="Genomic_DNA"/>
</dbReference>
<dbReference type="Proteomes" id="UP000251314">
    <property type="component" value="Unassembled WGS sequence"/>
</dbReference>
<proteinExistence type="predicted"/>